<organism evidence="2 3">
    <name type="scientific">Cylindrospermum stagnale PCC 7417</name>
    <dbReference type="NCBI Taxonomy" id="56107"/>
    <lineage>
        <taxon>Bacteria</taxon>
        <taxon>Bacillati</taxon>
        <taxon>Cyanobacteriota</taxon>
        <taxon>Cyanophyceae</taxon>
        <taxon>Nostocales</taxon>
        <taxon>Nostocaceae</taxon>
        <taxon>Cylindrospermum</taxon>
    </lineage>
</organism>
<reference evidence="2 3" key="1">
    <citation type="submission" date="2012-06" db="EMBL/GenBank/DDBJ databases">
        <title>Finished chromosome of genome of Cylindrospermum stagnale PCC 7417.</title>
        <authorList>
            <consortium name="US DOE Joint Genome Institute"/>
            <person name="Gugger M."/>
            <person name="Coursin T."/>
            <person name="Rippka R."/>
            <person name="Tandeau De Marsac N."/>
            <person name="Huntemann M."/>
            <person name="Wei C.-L."/>
            <person name="Han J."/>
            <person name="Detter J.C."/>
            <person name="Han C."/>
            <person name="Tapia R."/>
            <person name="Chen A."/>
            <person name="Kyrpides N."/>
            <person name="Mavromatis K."/>
            <person name="Markowitz V."/>
            <person name="Szeto E."/>
            <person name="Ivanova N."/>
            <person name="Pagani I."/>
            <person name="Pati A."/>
            <person name="Goodwin L."/>
            <person name="Nordberg H.P."/>
            <person name="Cantor M.N."/>
            <person name="Hua S.X."/>
            <person name="Woyke T."/>
            <person name="Kerfeld C.A."/>
        </authorList>
    </citation>
    <scope>NUCLEOTIDE SEQUENCE [LARGE SCALE GENOMIC DNA]</scope>
    <source>
        <strain evidence="2 3">PCC 7417</strain>
    </source>
</reference>
<evidence type="ECO:0000313" key="3">
    <source>
        <dbReference type="Proteomes" id="UP000010475"/>
    </source>
</evidence>
<protein>
    <recommendedName>
        <fullName evidence="4">Secreted protein</fullName>
    </recommendedName>
</protein>
<evidence type="ECO:0000256" key="1">
    <source>
        <dbReference type="SAM" id="SignalP"/>
    </source>
</evidence>
<dbReference type="InterPro" id="IPR046048">
    <property type="entry name" value="DUF6006"/>
</dbReference>
<dbReference type="Proteomes" id="UP000010475">
    <property type="component" value="Chromosome"/>
</dbReference>
<feature type="chain" id="PRO_5003938089" description="Secreted protein" evidence="1">
    <location>
        <begin position="30"/>
        <end position="145"/>
    </location>
</feature>
<dbReference type="AlphaFoldDB" id="K9WVR9"/>
<proteinExistence type="predicted"/>
<evidence type="ECO:0000313" key="2">
    <source>
        <dbReference type="EMBL" id="AFZ23919.1"/>
    </source>
</evidence>
<dbReference type="EMBL" id="CP003642">
    <property type="protein sequence ID" value="AFZ23919.1"/>
    <property type="molecule type" value="Genomic_DNA"/>
</dbReference>
<gene>
    <name evidence="2" type="ORF">Cylst_1642</name>
</gene>
<feature type="signal peptide" evidence="1">
    <location>
        <begin position="1"/>
        <end position="29"/>
    </location>
</feature>
<dbReference type="eggNOG" id="ENOG5032AUT">
    <property type="taxonomic scope" value="Bacteria"/>
</dbReference>
<keyword evidence="1" id="KW-0732">Signal</keyword>
<dbReference type="Pfam" id="PF19469">
    <property type="entry name" value="DUF6006"/>
    <property type="match status" value="1"/>
</dbReference>
<accession>K9WVR9</accession>
<sequence length="145" mass="16547">MQMKNITKWLLGLAIVPAGLVLASPQAKAGLVASEWFFGRWDCNIDGRPAQMQWKVVDDSQTTCNGDTCSSTSGVRIAGWFSDNGGAWVPLKKRFANKQRQELGIRYLGKEQDNWYLKYNSRTKVADGWTTWRGQRYPLQCRNKR</sequence>
<keyword evidence="3" id="KW-1185">Reference proteome</keyword>
<dbReference type="HOGENOM" id="CLU_1831830_0_0_3"/>
<dbReference type="PATRIC" id="fig|56107.3.peg.1842"/>
<evidence type="ECO:0008006" key="4">
    <source>
        <dbReference type="Google" id="ProtNLM"/>
    </source>
</evidence>
<name>K9WVR9_9NOST</name>
<dbReference type="KEGG" id="csg:Cylst_1642"/>